<evidence type="ECO:0000313" key="1">
    <source>
        <dbReference type="EMBL" id="GAX75660.1"/>
    </source>
</evidence>
<accession>A0A250WYS6</accession>
<keyword evidence="2" id="KW-1185">Reference proteome</keyword>
<name>A0A250WYS6_9CHLO</name>
<reference evidence="1 2" key="1">
    <citation type="submission" date="2017-08" db="EMBL/GenBank/DDBJ databases">
        <title>Acidophilic green algal genome provides insights into adaptation to an acidic environment.</title>
        <authorList>
            <person name="Hirooka S."/>
            <person name="Hirose Y."/>
            <person name="Kanesaki Y."/>
            <person name="Higuchi S."/>
            <person name="Fujiwara T."/>
            <person name="Onuma R."/>
            <person name="Era A."/>
            <person name="Ohbayashi R."/>
            <person name="Uzuka A."/>
            <person name="Nozaki H."/>
            <person name="Yoshikawa H."/>
            <person name="Miyagishima S.Y."/>
        </authorList>
    </citation>
    <scope>NUCLEOTIDE SEQUENCE [LARGE SCALE GENOMIC DNA]</scope>
    <source>
        <strain evidence="1 2">NIES-2499</strain>
    </source>
</reference>
<proteinExistence type="predicted"/>
<sequence length="139" mass="15653">MESALTSDQERVEVTEGSGSEFLSLDTLVRHNYLRYDAEQSVIQSSHIVPALPVERDLYRGVCILTSTIYGLATEFVRSDKMVPIVLNVRFGLCNPVDTVIRIDATSELKISRNGKMPMYQLLRLQAVPLGKLRERRGV</sequence>
<organism evidence="1 2">
    <name type="scientific">Chlamydomonas eustigma</name>
    <dbReference type="NCBI Taxonomy" id="1157962"/>
    <lineage>
        <taxon>Eukaryota</taxon>
        <taxon>Viridiplantae</taxon>
        <taxon>Chlorophyta</taxon>
        <taxon>core chlorophytes</taxon>
        <taxon>Chlorophyceae</taxon>
        <taxon>CS clade</taxon>
        <taxon>Chlamydomonadales</taxon>
        <taxon>Chlamydomonadaceae</taxon>
        <taxon>Chlamydomonas</taxon>
    </lineage>
</organism>
<dbReference type="Proteomes" id="UP000232323">
    <property type="component" value="Unassembled WGS sequence"/>
</dbReference>
<protein>
    <submittedName>
        <fullName evidence="1">Uncharacterized protein</fullName>
    </submittedName>
</protein>
<gene>
    <name evidence="1" type="ORF">CEUSTIGMA_g3104.t1</name>
</gene>
<comment type="caution">
    <text evidence="1">The sequence shown here is derived from an EMBL/GenBank/DDBJ whole genome shotgun (WGS) entry which is preliminary data.</text>
</comment>
<evidence type="ECO:0000313" key="2">
    <source>
        <dbReference type="Proteomes" id="UP000232323"/>
    </source>
</evidence>
<dbReference type="AlphaFoldDB" id="A0A250WYS6"/>
<dbReference type="EMBL" id="BEGY01000013">
    <property type="protein sequence ID" value="GAX75660.1"/>
    <property type="molecule type" value="Genomic_DNA"/>
</dbReference>